<dbReference type="InterPro" id="IPR000878">
    <property type="entry name" value="4pyrrol_Mease"/>
</dbReference>
<keyword evidence="4" id="KW-0808">Transferase</keyword>
<evidence type="ECO:0000256" key="2">
    <source>
        <dbReference type="ARBA" id="ARBA00022552"/>
    </source>
</evidence>
<dbReference type="Gene3D" id="3.40.1010.10">
    <property type="entry name" value="Cobalt-precorrin-4 Transmethylase, Domain 1"/>
    <property type="match status" value="1"/>
</dbReference>
<keyword evidence="3 7" id="KW-0489">Methyltransferase</keyword>
<feature type="domain" description="Tetrapyrrole methylase" evidence="6">
    <location>
        <begin position="25"/>
        <end position="200"/>
    </location>
</feature>
<evidence type="ECO:0000256" key="1">
    <source>
        <dbReference type="ARBA" id="ARBA00022490"/>
    </source>
</evidence>
<comment type="caution">
    <text evidence="7">The sequence shown here is derived from an EMBL/GenBank/DDBJ whole genome shotgun (WGS) entry which is preliminary data.</text>
</comment>
<keyword evidence="5" id="KW-0949">S-adenosyl-L-methionine</keyword>
<reference evidence="7" key="2">
    <citation type="submission" date="2021-04" db="EMBL/GenBank/DDBJ databases">
        <authorList>
            <person name="Gilroy R."/>
        </authorList>
    </citation>
    <scope>NUCLEOTIDE SEQUENCE</scope>
    <source>
        <strain evidence="7">ChiBcec15-1070</strain>
    </source>
</reference>
<reference evidence="7" key="1">
    <citation type="journal article" date="2021" name="PeerJ">
        <title>Extensive microbial diversity within the chicken gut microbiome revealed by metagenomics and culture.</title>
        <authorList>
            <person name="Gilroy R."/>
            <person name="Ravi A."/>
            <person name="Getino M."/>
            <person name="Pursley I."/>
            <person name="Horton D.L."/>
            <person name="Alikhan N.F."/>
            <person name="Baker D."/>
            <person name="Gharbi K."/>
            <person name="Hall N."/>
            <person name="Watson M."/>
            <person name="Adriaenssens E.M."/>
            <person name="Foster-Nyarko E."/>
            <person name="Jarju S."/>
            <person name="Secka A."/>
            <person name="Antonio M."/>
            <person name="Oren A."/>
            <person name="Chaudhuri R.R."/>
            <person name="La Ragione R."/>
            <person name="Hildebrand F."/>
            <person name="Pallen M.J."/>
        </authorList>
    </citation>
    <scope>NUCLEOTIDE SEQUENCE</scope>
    <source>
        <strain evidence="7">ChiBcec15-1070</strain>
    </source>
</reference>
<protein>
    <submittedName>
        <fullName evidence="7">SAM-dependent methyltransferase</fullName>
    </submittedName>
</protein>
<dbReference type="InterPro" id="IPR035996">
    <property type="entry name" value="4pyrrol_Methylase_sf"/>
</dbReference>
<keyword evidence="1" id="KW-0963">Cytoplasm</keyword>
<dbReference type="SUPFAM" id="SSF53790">
    <property type="entry name" value="Tetrapyrrole methylase"/>
    <property type="match status" value="1"/>
</dbReference>
<evidence type="ECO:0000256" key="3">
    <source>
        <dbReference type="ARBA" id="ARBA00022603"/>
    </source>
</evidence>
<dbReference type="GO" id="GO:0008168">
    <property type="term" value="F:methyltransferase activity"/>
    <property type="evidence" value="ECO:0007669"/>
    <property type="project" value="UniProtKB-KW"/>
</dbReference>
<dbReference type="GO" id="GO:0006364">
    <property type="term" value="P:rRNA processing"/>
    <property type="evidence" value="ECO:0007669"/>
    <property type="project" value="UniProtKB-KW"/>
</dbReference>
<organism evidence="7 8">
    <name type="scientific">Candidatus Rikenella faecigallinarum</name>
    <dbReference type="NCBI Taxonomy" id="2838745"/>
    <lineage>
        <taxon>Bacteria</taxon>
        <taxon>Pseudomonadati</taxon>
        <taxon>Bacteroidota</taxon>
        <taxon>Bacteroidia</taxon>
        <taxon>Bacteroidales</taxon>
        <taxon>Rikenellaceae</taxon>
        <taxon>Rikenella</taxon>
    </lineage>
</organism>
<dbReference type="InterPro" id="IPR008189">
    <property type="entry name" value="rRNA_ssu_MeTfrase_I"/>
</dbReference>
<dbReference type="Pfam" id="PF00590">
    <property type="entry name" value="TP_methylase"/>
    <property type="match status" value="1"/>
</dbReference>
<sequence length="237" mass="26172">MGKIFLIPTPLGPSADRNLVLPAANREIINRIDYFVVENVRTARRFLAKCQLDKTIDELTFAELNEHTPVEEVEALLAPLLREGRDIGVMSEAGLPCVADPGALLVAAAHRKGIEVCPLSGPSSITLALMASGANGQSFAFNGYLPVKPAERAQAIRRFERRALAERQTQIFIETPYRNRKLFDEIIAVCAPKTMLCVACDLMEPNQYIRTLTVEAWKKQGAPAIDKRPAIFILFGI</sequence>
<evidence type="ECO:0000259" key="6">
    <source>
        <dbReference type="Pfam" id="PF00590"/>
    </source>
</evidence>
<dbReference type="Proteomes" id="UP000823926">
    <property type="component" value="Unassembled WGS sequence"/>
</dbReference>
<dbReference type="PANTHER" id="PTHR46111:SF2">
    <property type="entry name" value="SAM-DEPENDENT METHYLTRANSFERASE"/>
    <property type="match status" value="1"/>
</dbReference>
<dbReference type="GO" id="GO:0032259">
    <property type="term" value="P:methylation"/>
    <property type="evidence" value="ECO:0007669"/>
    <property type="project" value="UniProtKB-KW"/>
</dbReference>
<name>A0A9D1TYG6_9BACT</name>
<dbReference type="Gene3D" id="3.30.950.10">
    <property type="entry name" value="Methyltransferase, Cobalt-precorrin-4 Transmethylase, Domain 2"/>
    <property type="match status" value="1"/>
</dbReference>
<dbReference type="PIRSF" id="PIRSF005917">
    <property type="entry name" value="MTase_YraL"/>
    <property type="match status" value="1"/>
</dbReference>
<dbReference type="AlphaFoldDB" id="A0A9D1TYG6"/>
<keyword evidence="2" id="KW-0698">rRNA processing</keyword>
<dbReference type="EMBL" id="DXHL01000008">
    <property type="protein sequence ID" value="HIW10234.1"/>
    <property type="molecule type" value="Genomic_DNA"/>
</dbReference>
<evidence type="ECO:0000313" key="8">
    <source>
        <dbReference type="Proteomes" id="UP000823926"/>
    </source>
</evidence>
<dbReference type="CDD" id="cd11649">
    <property type="entry name" value="RsmI_like"/>
    <property type="match status" value="1"/>
</dbReference>
<evidence type="ECO:0000256" key="5">
    <source>
        <dbReference type="ARBA" id="ARBA00022691"/>
    </source>
</evidence>
<proteinExistence type="predicted"/>
<gene>
    <name evidence="7" type="ORF">H9888_01915</name>
</gene>
<evidence type="ECO:0000256" key="4">
    <source>
        <dbReference type="ARBA" id="ARBA00022679"/>
    </source>
</evidence>
<evidence type="ECO:0000313" key="7">
    <source>
        <dbReference type="EMBL" id="HIW10234.1"/>
    </source>
</evidence>
<dbReference type="InterPro" id="IPR014777">
    <property type="entry name" value="4pyrrole_Mease_sub1"/>
</dbReference>
<dbReference type="PANTHER" id="PTHR46111">
    <property type="entry name" value="RIBOSOMAL RNA SMALL SUBUNIT METHYLTRANSFERASE I"/>
    <property type="match status" value="1"/>
</dbReference>
<dbReference type="InterPro" id="IPR014776">
    <property type="entry name" value="4pyrrole_Mease_sub2"/>
</dbReference>
<accession>A0A9D1TYG6</accession>